<sequence>MIKNITIRNFKSIKEIDITCADINIFIGKVNSGKSNILETLAFLSYCGTVQPTNIQSFIRAQQTSNLFYNEMILNQQMNIHLQTKSQKYYTTLKPDASSAFFDFSISQGNESLYKSKIEHKISRMEHPKCSELEFIRFYQYIHPSEFSNLFTQYLLPPHGNNLFYVTASQKKHKESFKNLFKTHDARILFRHQQCTFEIQNQVEDDVTNLPYSLVSNTLRKMAFYWMMIESNRNATLVFQEDNAPPLFAKMLAEKIAFDKQNQYFITTHSIPFIQSIRKATSQNVRIFHVFTDQRQTKIKTLDELDENTLRRCLG</sequence>
<dbReference type="SUPFAM" id="SSF52540">
    <property type="entry name" value="P-loop containing nucleoside triphosphate hydrolases"/>
    <property type="match status" value="1"/>
</dbReference>
<evidence type="ECO:0000259" key="1">
    <source>
        <dbReference type="Pfam" id="PF13175"/>
    </source>
</evidence>
<dbReference type="Pfam" id="PF13175">
    <property type="entry name" value="AAA_15"/>
    <property type="match status" value="1"/>
</dbReference>
<dbReference type="PANTHER" id="PTHR43581">
    <property type="entry name" value="ATP/GTP PHOSPHATASE"/>
    <property type="match status" value="1"/>
</dbReference>
<dbReference type="KEGG" id="uam:UABAM_06483"/>
<feature type="domain" description="Endonuclease GajA/Old nuclease/RecF-like AAA" evidence="1">
    <location>
        <begin position="1"/>
        <end position="132"/>
    </location>
</feature>
<evidence type="ECO:0000313" key="2">
    <source>
        <dbReference type="EMBL" id="BBM88067.1"/>
    </source>
</evidence>
<name>A0A5S9IUN1_UABAM</name>
<dbReference type="EMBL" id="AP019860">
    <property type="protein sequence ID" value="BBM88067.1"/>
    <property type="molecule type" value="Genomic_DNA"/>
</dbReference>
<dbReference type="RefSeq" id="WP_151972212.1">
    <property type="nucleotide sequence ID" value="NZ_AP019860.1"/>
</dbReference>
<accession>A0A5S9IUN1</accession>
<protein>
    <submittedName>
        <fullName evidence="2">DNA replication and repair protein RecF</fullName>
    </submittedName>
</protein>
<dbReference type="InterPro" id="IPR051396">
    <property type="entry name" value="Bact_Antivir_Def_Nuclease"/>
</dbReference>
<organism evidence="2 3">
    <name type="scientific">Uabimicrobium amorphum</name>
    <dbReference type="NCBI Taxonomy" id="2596890"/>
    <lineage>
        <taxon>Bacteria</taxon>
        <taxon>Pseudomonadati</taxon>
        <taxon>Planctomycetota</taxon>
        <taxon>Candidatus Uabimicrobiia</taxon>
        <taxon>Candidatus Uabimicrobiales</taxon>
        <taxon>Candidatus Uabimicrobiaceae</taxon>
        <taxon>Candidatus Uabimicrobium</taxon>
    </lineage>
</organism>
<dbReference type="Proteomes" id="UP000326354">
    <property type="component" value="Chromosome"/>
</dbReference>
<dbReference type="AlphaFoldDB" id="A0A5S9IUN1"/>
<reference evidence="2 3" key="1">
    <citation type="submission" date="2019-08" db="EMBL/GenBank/DDBJ databases">
        <title>Complete genome sequence of Candidatus Uab amorphum.</title>
        <authorList>
            <person name="Shiratori T."/>
            <person name="Suzuki S."/>
            <person name="Kakizawa Y."/>
            <person name="Ishida K."/>
        </authorList>
    </citation>
    <scope>NUCLEOTIDE SEQUENCE [LARGE SCALE GENOMIC DNA]</scope>
    <source>
        <strain evidence="2 3">SRT547</strain>
    </source>
</reference>
<evidence type="ECO:0000313" key="3">
    <source>
        <dbReference type="Proteomes" id="UP000326354"/>
    </source>
</evidence>
<keyword evidence="3" id="KW-1185">Reference proteome</keyword>
<proteinExistence type="predicted"/>
<gene>
    <name evidence="2" type="ORF">UABAM_06483</name>
</gene>
<dbReference type="PANTHER" id="PTHR43581:SF2">
    <property type="entry name" value="EXCINUCLEASE ATPASE SUBUNIT"/>
    <property type="match status" value="1"/>
</dbReference>
<dbReference type="Gene3D" id="3.40.50.300">
    <property type="entry name" value="P-loop containing nucleotide triphosphate hydrolases"/>
    <property type="match status" value="1"/>
</dbReference>
<dbReference type="InterPro" id="IPR027417">
    <property type="entry name" value="P-loop_NTPase"/>
</dbReference>
<dbReference type="OrthoDB" id="9814775at2"/>
<dbReference type="InterPro" id="IPR041685">
    <property type="entry name" value="AAA_GajA/Old/RecF-like"/>
</dbReference>